<feature type="compositionally biased region" description="Basic and acidic residues" evidence="5">
    <location>
        <begin position="142"/>
        <end position="191"/>
    </location>
</feature>
<accession>A0A0G4HIC4</accession>
<dbReference type="CDD" id="cd18140">
    <property type="entry name" value="HLD_clamp_RFC"/>
    <property type="match status" value="1"/>
</dbReference>
<dbReference type="GO" id="GO:0005634">
    <property type="term" value="C:nucleus"/>
    <property type="evidence" value="ECO:0007669"/>
    <property type="project" value="UniProtKB-SubCell"/>
</dbReference>
<evidence type="ECO:0000256" key="5">
    <source>
        <dbReference type="SAM" id="MobiDB-lite"/>
    </source>
</evidence>
<dbReference type="Pfam" id="PF08519">
    <property type="entry name" value="RFC1"/>
    <property type="match status" value="1"/>
</dbReference>
<sequence>MEVRIGSRPVKKRKALEESDDDDVQMIGPAAGDGGGKRKILIDDDEENEGSAPPQARRSVRLRASHDGQPPKEETKKENEKEKEKSKSSKGAKDKETEKGKKKEAEKGKGKAGGRGKKKGSEDEEDEDYEDDENGQKSKGSANKEKEKKEKEKKPRAKKEKEPQEKEEKPKEPKRGPMDFFVKRLDKDKPQQKPQAPSMPKPSASAPSSSSGAPPETVEIEDSPQNATAAAAAAVGVRERAEPQQSRKAPAAPPRQELGADEVDAFFGPGGGKGGKMAASKRRREGDDENDLVRCNDDRGDTFPHKDFQKDAPHVNWEGLVESASKKKKQKAQEGEESGDEDFEMNADDEAAEKAAEEKDRAAMKKETVADDNEEEGEMEEEVEEDDDEDYDDDGGAASSGKRKRKEKENTRMKGGSRFFKKEKKDHPQTSNTKAKPSTGPAQSVQPKPPAVSIRPSGGLGGSSHAPSQPPETGGVKKRALPTSILPSTATASRGPSPSASSSKTTPTPPTGPPATATAAAAGGGGKKSSAQLQKEKEARARQVAAEKERGLIFAGKTVVITGVLDGMDREDAEQKIRELGGKTTGSVSGKTDFLLVGSVLEDGRDPTEGKKYQTAVEKTQAGKAHVKIITQKEFEDMVASANPKPAPADEQPAAAAAAAAPSLPAAPAAAAAVLPRPAAAAAAAAGGGSGGRVYGGALWAEKYRPTREDELVGMQSIYKKLLEWLTDWHRVVIEGKKKDVQWRRGGGGPVMNLNARAALLSGPPGIGKTTMARMAALACGYEPMEFNASDNRGKAMIETLAKGLGSNHMLVSSGGTLSLNSGTKQVHPMFAAAAAKGQQKAPTQPQSSHHHQRACAIFDEVDGLSGGDRGGSQAMIQMIKKSHIPVICICNDRMSQKVRGIANSCLDLKVNRPAKNVIAQRLISIARAEGITVDTQAAEYLVEQTGNDIRQSLNLLQMQAKTTKSLTFNDMQAAIKTGGKDSQGMDSHFDVARKLLNPRDRNKMTINERLEGFFVDFDMMPLLIHENYLCAMDAKQPPGNFQKAAESIAEADTISRSVRERGNWNLLPHLGVASALYPSFCCHGWQARPNFPAWLGKNSSFNKNRRLMSEFHVVTAVFTSASGKQQRMTDYMDLLYTKALSPLVKAKASDPGSVKGAVEDTLEVMKCYGLPQEMLLENMTSLRLQSQPNLYARIEPRVKTALTRQCNASGPQLHVAVSRTKGGGGGGANAGAAGEEDGAMEGTAAAKEEPGLPGDDDAEENGGGDSDGEVVGNLIKQKGKKGGAAGASKGQAGAKKPGGAAGKGRGGKK</sequence>
<feature type="region of interest" description="Disordered" evidence="5">
    <location>
        <begin position="1218"/>
        <end position="1310"/>
    </location>
</feature>
<feature type="compositionally biased region" description="Acidic residues" evidence="5">
    <location>
        <begin position="122"/>
        <end position="133"/>
    </location>
</feature>
<dbReference type="GO" id="GO:0005524">
    <property type="term" value="F:ATP binding"/>
    <property type="evidence" value="ECO:0007669"/>
    <property type="project" value="UniProtKB-UniRule"/>
</dbReference>
<dbReference type="CDD" id="cd00009">
    <property type="entry name" value="AAA"/>
    <property type="match status" value="1"/>
</dbReference>
<dbReference type="PROSITE" id="PS50172">
    <property type="entry name" value="BRCT"/>
    <property type="match status" value="1"/>
</dbReference>
<dbReference type="CDD" id="cd17748">
    <property type="entry name" value="BRCT_DNA_ligase_like"/>
    <property type="match status" value="1"/>
</dbReference>
<evidence type="ECO:0000259" key="6">
    <source>
        <dbReference type="PROSITE" id="PS50172"/>
    </source>
</evidence>
<dbReference type="InterPro" id="IPR008921">
    <property type="entry name" value="DNA_pol3_clamp-load_cplx_C"/>
</dbReference>
<keyword evidence="4" id="KW-0067">ATP-binding</keyword>
<dbReference type="InterPro" id="IPR003959">
    <property type="entry name" value="ATPase_AAA_core"/>
</dbReference>
<feature type="compositionally biased region" description="Low complexity" evidence="5">
    <location>
        <begin position="1287"/>
        <end position="1299"/>
    </location>
</feature>
<dbReference type="VEuPathDB" id="CryptoDB:Cvel_6982"/>
<evidence type="ECO:0000256" key="3">
    <source>
        <dbReference type="ARBA" id="ARBA00022741"/>
    </source>
</evidence>
<dbReference type="InterPro" id="IPR001357">
    <property type="entry name" value="BRCT_dom"/>
</dbReference>
<dbReference type="SMART" id="SM00292">
    <property type="entry name" value="BRCT"/>
    <property type="match status" value="1"/>
</dbReference>
<dbReference type="Gene3D" id="1.20.272.10">
    <property type="match status" value="1"/>
</dbReference>
<feature type="compositionally biased region" description="Acidic residues" evidence="5">
    <location>
        <begin position="370"/>
        <end position="395"/>
    </location>
</feature>
<reference evidence="7" key="1">
    <citation type="submission" date="2014-11" db="EMBL/GenBank/DDBJ databases">
        <authorList>
            <person name="Otto D Thomas"/>
            <person name="Naeem Raeece"/>
        </authorList>
    </citation>
    <scope>NUCLEOTIDE SEQUENCE</scope>
</reference>
<dbReference type="SMART" id="SM00382">
    <property type="entry name" value="AAA"/>
    <property type="match status" value="1"/>
</dbReference>
<dbReference type="PANTHER" id="PTHR23389:SF6">
    <property type="entry name" value="REPLICATION FACTOR C SUBUNIT 1"/>
    <property type="match status" value="1"/>
</dbReference>
<feature type="region of interest" description="Disordered" evidence="5">
    <location>
        <begin position="1"/>
        <end position="542"/>
    </location>
</feature>
<dbReference type="GO" id="GO:0005663">
    <property type="term" value="C:DNA replication factor C complex"/>
    <property type="evidence" value="ECO:0007669"/>
    <property type="project" value="InterPro"/>
</dbReference>
<dbReference type="GO" id="GO:0006281">
    <property type="term" value="P:DNA repair"/>
    <property type="evidence" value="ECO:0007669"/>
    <property type="project" value="InterPro"/>
</dbReference>
<dbReference type="Gene3D" id="3.40.50.300">
    <property type="entry name" value="P-loop containing nucleotide triphosphate hydrolases"/>
    <property type="match status" value="1"/>
</dbReference>
<dbReference type="Gene3D" id="1.10.8.60">
    <property type="match status" value="1"/>
</dbReference>
<feature type="compositionally biased region" description="Low complexity" evidence="5">
    <location>
        <begin position="192"/>
        <end position="215"/>
    </location>
</feature>
<feature type="compositionally biased region" description="Acidic residues" evidence="5">
    <location>
        <begin position="335"/>
        <end position="351"/>
    </location>
</feature>
<evidence type="ECO:0000256" key="1">
    <source>
        <dbReference type="ARBA" id="ARBA00006116"/>
    </source>
</evidence>
<dbReference type="Pfam" id="PF00004">
    <property type="entry name" value="AAA"/>
    <property type="match status" value="1"/>
</dbReference>
<dbReference type="SUPFAM" id="SSF48019">
    <property type="entry name" value="post-AAA+ oligomerization domain-like"/>
    <property type="match status" value="1"/>
</dbReference>
<feature type="compositionally biased region" description="Basic and acidic residues" evidence="5">
    <location>
        <begin position="64"/>
        <end position="109"/>
    </location>
</feature>
<feature type="compositionally biased region" description="Gly residues" evidence="5">
    <location>
        <begin position="1300"/>
        <end position="1310"/>
    </location>
</feature>
<dbReference type="SUPFAM" id="SSF52113">
    <property type="entry name" value="BRCT domain"/>
    <property type="match status" value="1"/>
</dbReference>
<keyword evidence="3" id="KW-0547">Nucleotide-binding</keyword>
<feature type="compositionally biased region" description="Polar residues" evidence="5">
    <location>
        <begin position="429"/>
        <end position="446"/>
    </location>
</feature>
<keyword evidence="2" id="KW-0235">DNA replication</keyword>
<gene>
    <name evidence="7" type="ORF">Cvel_6982</name>
</gene>
<dbReference type="InterPro" id="IPR013725">
    <property type="entry name" value="DNA_replication_fac_RFC1_C"/>
</dbReference>
<proteinExistence type="inferred from homology"/>
<dbReference type="InterPro" id="IPR036420">
    <property type="entry name" value="BRCT_dom_sf"/>
</dbReference>
<dbReference type="PANTHER" id="PTHR23389">
    <property type="entry name" value="CHROMOSOME TRANSMISSION FIDELITY FACTOR 18"/>
    <property type="match status" value="1"/>
</dbReference>
<evidence type="ECO:0000256" key="2">
    <source>
        <dbReference type="ARBA" id="ARBA00022705"/>
    </source>
</evidence>
<dbReference type="GO" id="GO:0016887">
    <property type="term" value="F:ATP hydrolysis activity"/>
    <property type="evidence" value="ECO:0007669"/>
    <property type="project" value="InterPro"/>
</dbReference>
<dbReference type="PhylomeDB" id="A0A0G4HIC4"/>
<feature type="compositionally biased region" description="Basic and acidic residues" evidence="5">
    <location>
        <begin position="352"/>
        <end position="369"/>
    </location>
</feature>
<evidence type="ECO:0000313" key="7">
    <source>
        <dbReference type="EMBL" id="CEM43899.1"/>
    </source>
</evidence>
<name>A0A0G4HIC4_9ALVE</name>
<dbReference type="GO" id="GO:0003689">
    <property type="term" value="F:DNA clamp loader activity"/>
    <property type="evidence" value="ECO:0007669"/>
    <property type="project" value="UniProtKB-UniRule"/>
</dbReference>
<comment type="similarity">
    <text evidence="1">Belongs to the activator 1 large subunit family.</text>
</comment>
<feature type="compositionally biased region" description="Basic and acidic residues" evidence="5">
    <location>
        <begin position="291"/>
        <end position="313"/>
    </location>
</feature>
<feature type="compositionally biased region" description="Acidic residues" evidence="5">
    <location>
        <begin position="1255"/>
        <end position="1269"/>
    </location>
</feature>
<feature type="compositionally biased region" description="Low complexity" evidence="5">
    <location>
        <begin position="487"/>
        <end position="506"/>
    </location>
</feature>
<dbReference type="EMBL" id="CDMZ01002787">
    <property type="protein sequence ID" value="CEM43899.1"/>
    <property type="molecule type" value="Genomic_DNA"/>
</dbReference>
<dbReference type="InterPro" id="IPR003593">
    <property type="entry name" value="AAA+_ATPase"/>
</dbReference>
<dbReference type="GO" id="GO:0006260">
    <property type="term" value="P:DNA replication"/>
    <property type="evidence" value="ECO:0007669"/>
    <property type="project" value="UniProtKB-KW"/>
</dbReference>
<dbReference type="Pfam" id="PF00533">
    <property type="entry name" value="BRCT"/>
    <property type="match status" value="1"/>
</dbReference>
<dbReference type="InterPro" id="IPR027417">
    <property type="entry name" value="P-loop_NTPase"/>
</dbReference>
<dbReference type="Pfam" id="PF25361">
    <property type="entry name" value="AAA_lid_RFC1"/>
    <property type="match status" value="1"/>
</dbReference>
<dbReference type="GO" id="GO:0003677">
    <property type="term" value="F:DNA binding"/>
    <property type="evidence" value="ECO:0007669"/>
    <property type="project" value="InterPro"/>
</dbReference>
<dbReference type="InterPro" id="IPR047854">
    <property type="entry name" value="RFC_lid"/>
</dbReference>
<organism evidence="7">
    <name type="scientific">Chromera velia CCMP2878</name>
    <dbReference type="NCBI Taxonomy" id="1169474"/>
    <lineage>
        <taxon>Eukaryota</taxon>
        <taxon>Sar</taxon>
        <taxon>Alveolata</taxon>
        <taxon>Colpodellida</taxon>
        <taxon>Chromeraceae</taxon>
        <taxon>Chromera</taxon>
    </lineage>
</organism>
<evidence type="ECO:0000256" key="4">
    <source>
        <dbReference type="ARBA" id="ARBA00022840"/>
    </source>
</evidence>
<protein>
    <recommendedName>
        <fullName evidence="6">BRCT domain-containing protein</fullName>
    </recommendedName>
</protein>
<feature type="domain" description="BRCT" evidence="6">
    <location>
        <begin position="549"/>
        <end position="599"/>
    </location>
</feature>
<dbReference type="SUPFAM" id="SSF52540">
    <property type="entry name" value="P-loop containing nucleoside triphosphate hydrolases"/>
    <property type="match status" value="1"/>
</dbReference>
<dbReference type="FunFam" id="3.40.50.300:FF:000395">
    <property type="entry name" value="Replication factor C subunit 1"/>
    <property type="match status" value="1"/>
</dbReference>
<dbReference type="Gene3D" id="3.40.50.10190">
    <property type="entry name" value="BRCT domain"/>
    <property type="match status" value="1"/>
</dbReference>